<feature type="compositionally biased region" description="Acidic residues" evidence="1">
    <location>
        <begin position="63"/>
        <end position="73"/>
    </location>
</feature>
<dbReference type="AlphaFoldDB" id="A0A167W4L1"/>
<keyword evidence="3" id="KW-1185">Reference proteome</keyword>
<dbReference type="Proteomes" id="UP000076532">
    <property type="component" value="Unassembled WGS sequence"/>
</dbReference>
<feature type="region of interest" description="Disordered" evidence="1">
    <location>
        <begin position="1"/>
        <end position="73"/>
    </location>
</feature>
<evidence type="ECO:0000313" key="2">
    <source>
        <dbReference type="EMBL" id="KZP05689.1"/>
    </source>
</evidence>
<evidence type="ECO:0000313" key="3">
    <source>
        <dbReference type="Proteomes" id="UP000076532"/>
    </source>
</evidence>
<dbReference type="EMBL" id="KV417824">
    <property type="protein sequence ID" value="KZP05689.1"/>
    <property type="molecule type" value="Genomic_DNA"/>
</dbReference>
<evidence type="ECO:0000256" key="1">
    <source>
        <dbReference type="SAM" id="MobiDB-lite"/>
    </source>
</evidence>
<name>A0A167W4L1_9AGAM</name>
<feature type="region of interest" description="Disordered" evidence="1">
    <location>
        <begin position="113"/>
        <end position="137"/>
    </location>
</feature>
<reference evidence="2 3" key="1">
    <citation type="journal article" date="2016" name="Mol. Biol. Evol.">
        <title>Comparative Genomics of Early-Diverging Mushroom-Forming Fungi Provides Insights into the Origins of Lignocellulose Decay Capabilities.</title>
        <authorList>
            <person name="Nagy L.G."/>
            <person name="Riley R."/>
            <person name="Tritt A."/>
            <person name="Adam C."/>
            <person name="Daum C."/>
            <person name="Floudas D."/>
            <person name="Sun H."/>
            <person name="Yadav J.S."/>
            <person name="Pangilinan J."/>
            <person name="Larsson K.H."/>
            <person name="Matsuura K."/>
            <person name="Barry K."/>
            <person name="Labutti K."/>
            <person name="Kuo R."/>
            <person name="Ohm R.A."/>
            <person name="Bhattacharya S.S."/>
            <person name="Shirouzu T."/>
            <person name="Yoshinaga Y."/>
            <person name="Martin F.M."/>
            <person name="Grigoriev I.V."/>
            <person name="Hibbett D.S."/>
        </authorList>
    </citation>
    <scope>NUCLEOTIDE SEQUENCE [LARGE SCALE GENOMIC DNA]</scope>
    <source>
        <strain evidence="2 3">CBS 109695</strain>
    </source>
</reference>
<organism evidence="2 3">
    <name type="scientific">Athelia psychrophila</name>
    <dbReference type="NCBI Taxonomy" id="1759441"/>
    <lineage>
        <taxon>Eukaryota</taxon>
        <taxon>Fungi</taxon>
        <taxon>Dikarya</taxon>
        <taxon>Basidiomycota</taxon>
        <taxon>Agaricomycotina</taxon>
        <taxon>Agaricomycetes</taxon>
        <taxon>Agaricomycetidae</taxon>
        <taxon>Atheliales</taxon>
        <taxon>Atheliaceae</taxon>
        <taxon>Athelia</taxon>
    </lineage>
</organism>
<accession>A0A167W4L1</accession>
<proteinExistence type="predicted"/>
<sequence>MIEIYGTNDPARANDLDGVQQRKHGAGEASHPGGVAQAVGREVQGARRRRTGGERREAAWAGDEAEGDGLGDYEVPEIGEQDVRAAVDLADPLRGLQAGHRGVVLAVGVGRQEEADDAPVEREQPTVAVPFDVRQGW</sequence>
<protein>
    <submittedName>
        <fullName evidence="2">Uncharacterized protein</fullName>
    </submittedName>
</protein>
<gene>
    <name evidence="2" type="ORF">FIBSPDRAFT_903344</name>
</gene>